<evidence type="ECO:0000256" key="12">
    <source>
        <dbReference type="ARBA" id="ARBA00023136"/>
    </source>
</evidence>
<comment type="cofactor">
    <cofactor evidence="1">
        <name>Ca(2+)</name>
        <dbReference type="ChEBI" id="CHEBI:29108"/>
    </cofactor>
</comment>
<gene>
    <name evidence="17" type="ORF">jhhlp_000564</name>
</gene>
<evidence type="ECO:0000256" key="10">
    <source>
        <dbReference type="ARBA" id="ARBA00022989"/>
    </source>
</evidence>
<organism evidence="17 18">
    <name type="scientific">Lomentospora prolificans</name>
    <dbReference type="NCBI Taxonomy" id="41688"/>
    <lineage>
        <taxon>Eukaryota</taxon>
        <taxon>Fungi</taxon>
        <taxon>Dikarya</taxon>
        <taxon>Ascomycota</taxon>
        <taxon>Pezizomycotina</taxon>
        <taxon>Sordariomycetes</taxon>
        <taxon>Hypocreomycetidae</taxon>
        <taxon>Microascales</taxon>
        <taxon>Microascaceae</taxon>
        <taxon>Lomentospora</taxon>
    </lineage>
</organism>
<comment type="catalytic activity">
    <reaction evidence="13">
        <text>a 1,2-diacyl-sn-glycerol + H2O = a 2-acylglycerol + a fatty acid + H(+)</text>
        <dbReference type="Rhea" id="RHEA:33275"/>
        <dbReference type="ChEBI" id="CHEBI:15377"/>
        <dbReference type="ChEBI" id="CHEBI:15378"/>
        <dbReference type="ChEBI" id="CHEBI:17389"/>
        <dbReference type="ChEBI" id="CHEBI:17815"/>
        <dbReference type="ChEBI" id="CHEBI:28868"/>
        <dbReference type="EC" id="3.1.1.116"/>
    </reaction>
    <physiologicalReaction direction="left-to-right" evidence="13">
        <dbReference type="Rhea" id="RHEA:33276"/>
    </physiologicalReaction>
</comment>
<evidence type="ECO:0000256" key="11">
    <source>
        <dbReference type="ARBA" id="ARBA00023098"/>
    </source>
</evidence>
<dbReference type="EMBL" id="NLAX01000002">
    <property type="protein sequence ID" value="PKS13218.1"/>
    <property type="molecule type" value="Genomic_DNA"/>
</dbReference>
<dbReference type="GO" id="GO:0016298">
    <property type="term" value="F:lipase activity"/>
    <property type="evidence" value="ECO:0007669"/>
    <property type="project" value="TreeGrafter"/>
</dbReference>
<dbReference type="GO" id="GO:0019369">
    <property type="term" value="P:arachidonate metabolic process"/>
    <property type="evidence" value="ECO:0007669"/>
    <property type="project" value="TreeGrafter"/>
</dbReference>
<keyword evidence="7" id="KW-0378">Hydrolase</keyword>
<dbReference type="Pfam" id="PF01764">
    <property type="entry name" value="Lipase_3"/>
    <property type="match status" value="1"/>
</dbReference>
<comment type="caution">
    <text evidence="17">The sequence shown here is derived from an EMBL/GenBank/DDBJ whole genome shotgun (WGS) entry which is preliminary data.</text>
</comment>
<evidence type="ECO:0000256" key="15">
    <source>
        <dbReference type="SAM" id="MobiDB-lite"/>
    </source>
</evidence>
<evidence type="ECO:0000256" key="7">
    <source>
        <dbReference type="ARBA" id="ARBA00022801"/>
    </source>
</evidence>
<dbReference type="AlphaFoldDB" id="A0A2N3NLD6"/>
<keyword evidence="18" id="KW-1185">Reference proteome</keyword>
<dbReference type="OrthoDB" id="438440at2759"/>
<evidence type="ECO:0000256" key="8">
    <source>
        <dbReference type="ARBA" id="ARBA00022837"/>
    </source>
</evidence>
<evidence type="ECO:0000256" key="3">
    <source>
        <dbReference type="ARBA" id="ARBA00022475"/>
    </source>
</evidence>
<evidence type="ECO:0000256" key="4">
    <source>
        <dbReference type="ARBA" id="ARBA00022553"/>
    </source>
</evidence>
<evidence type="ECO:0000313" key="18">
    <source>
        <dbReference type="Proteomes" id="UP000233524"/>
    </source>
</evidence>
<keyword evidence="9" id="KW-0442">Lipid degradation</keyword>
<protein>
    <recommendedName>
        <fullName evidence="14">sn-1-specific diacylglycerol lipase</fullName>
        <ecNumber evidence="14">3.1.1.116</ecNumber>
    </recommendedName>
</protein>
<keyword evidence="6" id="KW-0479">Metal-binding</keyword>
<dbReference type="VEuPathDB" id="FungiDB:jhhlp_000564"/>
<evidence type="ECO:0000256" key="5">
    <source>
        <dbReference type="ARBA" id="ARBA00022692"/>
    </source>
</evidence>
<dbReference type="EC" id="3.1.1.116" evidence="14"/>
<keyword evidence="5" id="KW-0812">Transmembrane</keyword>
<evidence type="ECO:0000256" key="1">
    <source>
        <dbReference type="ARBA" id="ARBA00001913"/>
    </source>
</evidence>
<dbReference type="PANTHER" id="PTHR45792:SF7">
    <property type="entry name" value="PUTATIVE (AFU_ORTHOLOGUE AFUA_6G02710)-RELATED"/>
    <property type="match status" value="1"/>
</dbReference>
<dbReference type="SUPFAM" id="SSF53474">
    <property type="entry name" value="alpha/beta-Hydrolases"/>
    <property type="match status" value="1"/>
</dbReference>
<dbReference type="PANTHER" id="PTHR45792">
    <property type="entry name" value="DIACYLGLYCEROL LIPASE HOMOLOG-RELATED"/>
    <property type="match status" value="1"/>
</dbReference>
<dbReference type="Proteomes" id="UP000233524">
    <property type="component" value="Unassembled WGS sequence"/>
</dbReference>
<keyword evidence="8" id="KW-0106">Calcium</keyword>
<keyword evidence="11" id="KW-0443">Lipid metabolism</keyword>
<dbReference type="InterPro" id="IPR052214">
    <property type="entry name" value="DAG_Lipase-Related"/>
</dbReference>
<evidence type="ECO:0000256" key="2">
    <source>
        <dbReference type="ARBA" id="ARBA00004651"/>
    </source>
</evidence>
<comment type="subcellular location">
    <subcellularLocation>
        <location evidence="2">Cell membrane</location>
        <topology evidence="2">Multi-pass membrane protein</topology>
    </subcellularLocation>
</comment>
<dbReference type="GO" id="GO:0005886">
    <property type="term" value="C:plasma membrane"/>
    <property type="evidence" value="ECO:0007669"/>
    <property type="project" value="UniProtKB-SubCell"/>
</dbReference>
<feature type="compositionally biased region" description="Acidic residues" evidence="15">
    <location>
        <begin position="272"/>
        <end position="282"/>
    </location>
</feature>
<evidence type="ECO:0000259" key="16">
    <source>
        <dbReference type="Pfam" id="PF01764"/>
    </source>
</evidence>
<keyword evidence="12" id="KW-0472">Membrane</keyword>
<name>A0A2N3NLD6_9PEZI</name>
<reference evidence="17 18" key="1">
    <citation type="journal article" date="2017" name="G3 (Bethesda)">
        <title>First Draft Genome Sequence of the Pathogenic Fungus Lomentospora prolificans (Formerly Scedosporium prolificans).</title>
        <authorList>
            <person name="Luo R."/>
            <person name="Zimin A."/>
            <person name="Workman R."/>
            <person name="Fan Y."/>
            <person name="Pertea G."/>
            <person name="Grossman N."/>
            <person name="Wear M.P."/>
            <person name="Jia B."/>
            <person name="Miller H."/>
            <person name="Casadevall A."/>
            <person name="Timp W."/>
            <person name="Zhang S.X."/>
            <person name="Salzberg S.L."/>
        </authorList>
    </citation>
    <scope>NUCLEOTIDE SEQUENCE [LARGE SCALE GENOMIC DNA]</scope>
    <source>
        <strain evidence="17 18">JHH-5317</strain>
    </source>
</reference>
<accession>A0A2N3NLD6</accession>
<feature type="region of interest" description="Disordered" evidence="15">
    <location>
        <begin position="261"/>
        <end position="282"/>
    </location>
</feature>
<keyword evidence="10" id="KW-1133">Transmembrane helix</keyword>
<sequence>MGTNAAAEGLSFQIAVSAPATNPQPARTVLPRPFAQAVSLATRTTCLAIRASSTVGSYGFDAAKLASLSSLELGRSMVEGILSRAGSQVLSRSKTELSRDETESILESSLANLHRAMSKAVFWTAAGFELTGSTFSIASGVSQLVLSTLDQFFGSTDSSRAIASIITLIRREFQNPATGADGERVGVTDLVIGLCALAILQRSCRKSVNLENERLGHLETVWDVVVLRDGERVDIQDSDHAPIDKPNLVLHTSPPVNSAVMHSIGQHGSTGEGEDEGSSCDEENMPEIRLRKQIMQSLPAHASAAISTSVRTTKTITVDITGPEIPMLTPPPGVHIVEETHTHHDIRSFVHHTESKAESILLTSFVDTQGGSDSTGSTNTGVPLVHYISLDHESKAVVLACRGTLGFEDVLADMTCDYDELMWGGKAYKVHKGIHASARRLLYGGDGRVLLTLKEALDEFQDYGLVLCGHSLGGGVTALLGIMLSEPNPRGTGFVTSAEPHTQLHQGAAVEKHPGAGHVCLPSGRPIHVYAYGPPGTVSPSLRKGTRGLITTVVQGNDLVPYLSLGVLHDLQAVALAFKNDKSSAKAEIGRRVWKSFQSRLAEKWYHQSSFAKPRNDEWDLSILKMLRSNMIHEKLLPPGEVFCIESTRVLRRDAFVRSDEDHIGRPAKRAILKYIKDVESHFMEAKFGTSMLLDHSPAMYEDALNTLRLGVAGSDLGW</sequence>
<keyword evidence="3" id="KW-1003">Cell membrane</keyword>
<keyword evidence="4" id="KW-0597">Phosphoprotein</keyword>
<dbReference type="GO" id="GO:0046340">
    <property type="term" value="P:diacylglycerol catabolic process"/>
    <property type="evidence" value="ECO:0007669"/>
    <property type="project" value="TreeGrafter"/>
</dbReference>
<evidence type="ECO:0000256" key="13">
    <source>
        <dbReference type="ARBA" id="ARBA00024531"/>
    </source>
</evidence>
<dbReference type="Gene3D" id="3.40.50.1820">
    <property type="entry name" value="alpha/beta hydrolase"/>
    <property type="match status" value="1"/>
</dbReference>
<dbReference type="GO" id="GO:0046872">
    <property type="term" value="F:metal ion binding"/>
    <property type="evidence" value="ECO:0007669"/>
    <property type="project" value="UniProtKB-KW"/>
</dbReference>
<dbReference type="InterPro" id="IPR029058">
    <property type="entry name" value="AB_hydrolase_fold"/>
</dbReference>
<proteinExistence type="predicted"/>
<evidence type="ECO:0000256" key="6">
    <source>
        <dbReference type="ARBA" id="ARBA00022723"/>
    </source>
</evidence>
<evidence type="ECO:0000256" key="14">
    <source>
        <dbReference type="ARBA" id="ARBA00026104"/>
    </source>
</evidence>
<evidence type="ECO:0000256" key="9">
    <source>
        <dbReference type="ARBA" id="ARBA00022963"/>
    </source>
</evidence>
<feature type="domain" description="Fungal lipase-type" evidence="16">
    <location>
        <begin position="398"/>
        <end position="564"/>
    </location>
</feature>
<dbReference type="CDD" id="cd00519">
    <property type="entry name" value="Lipase_3"/>
    <property type="match status" value="1"/>
</dbReference>
<dbReference type="InParanoid" id="A0A2N3NLD6"/>
<evidence type="ECO:0000313" key="17">
    <source>
        <dbReference type="EMBL" id="PKS13218.1"/>
    </source>
</evidence>
<dbReference type="InterPro" id="IPR002921">
    <property type="entry name" value="Fungal_lipase-type"/>
</dbReference>